<comment type="caution">
    <text evidence="3">The sequence shown here is derived from an EMBL/GenBank/DDBJ whole genome shotgun (WGS) entry which is preliminary data.</text>
</comment>
<reference evidence="3 5" key="1">
    <citation type="submission" date="2018-08" db="EMBL/GenBank/DDBJ databases">
        <title>A genome reference for cultivated species of the human gut microbiota.</title>
        <authorList>
            <person name="Zou Y."/>
            <person name="Xue W."/>
            <person name="Luo G."/>
        </authorList>
    </citation>
    <scope>NUCLEOTIDE SEQUENCE [LARGE SCALE GENOMIC DNA]</scope>
    <source>
        <strain evidence="3 5">AF26-4BH</strain>
        <strain evidence="2">TF05-5AC</strain>
    </source>
</reference>
<evidence type="ECO:0000256" key="1">
    <source>
        <dbReference type="SAM" id="Phobius"/>
    </source>
</evidence>
<dbReference type="AlphaFoldDB" id="A0A3E3I6J4"/>
<dbReference type="Proteomes" id="UP000260812">
    <property type="component" value="Unassembled WGS sequence"/>
</dbReference>
<gene>
    <name evidence="3" type="ORF">DWY69_29185</name>
    <name evidence="2" type="ORF">DXC51_21295</name>
</gene>
<evidence type="ECO:0000313" key="3">
    <source>
        <dbReference type="EMBL" id="RGE61596.1"/>
    </source>
</evidence>
<feature type="transmembrane region" description="Helical" evidence="1">
    <location>
        <begin position="72"/>
        <end position="90"/>
    </location>
</feature>
<keyword evidence="1" id="KW-0472">Membrane</keyword>
<organism evidence="3 5">
    <name type="scientific">Eisenbergiella massiliensis</name>
    <dbReference type="NCBI Taxonomy" id="1720294"/>
    <lineage>
        <taxon>Bacteria</taxon>
        <taxon>Bacillati</taxon>
        <taxon>Bacillota</taxon>
        <taxon>Clostridia</taxon>
        <taxon>Lachnospirales</taxon>
        <taxon>Lachnospiraceae</taxon>
        <taxon>Eisenbergiella</taxon>
    </lineage>
</organism>
<keyword evidence="1" id="KW-0812">Transmembrane</keyword>
<protein>
    <submittedName>
        <fullName evidence="3">Uncharacterized protein</fullName>
    </submittedName>
</protein>
<dbReference type="RefSeq" id="WP_025490482.1">
    <property type="nucleotide sequence ID" value="NZ_JBKUNB010000015.1"/>
</dbReference>
<dbReference type="EMBL" id="QVLU01000051">
    <property type="protein sequence ID" value="RGE61596.1"/>
    <property type="molecule type" value="Genomic_DNA"/>
</dbReference>
<feature type="transmembrane region" description="Helical" evidence="1">
    <location>
        <begin position="12"/>
        <end position="36"/>
    </location>
</feature>
<dbReference type="EMBL" id="QVLV01000019">
    <property type="protein sequence ID" value="RGE56921.1"/>
    <property type="molecule type" value="Genomic_DNA"/>
</dbReference>
<proteinExistence type="predicted"/>
<sequence length="107" mass="12320">MQRSVIKKYGIYSTFLFVVIFLSVLSVVLILTGILFPTGMILFEIGLFEQIFQYYDFTPNVQVNLGVLELPTFLNIPISIIVGIALVYIGKKTYMILRKYLLYVKKI</sequence>
<dbReference type="GeneID" id="97989327"/>
<evidence type="ECO:0000313" key="5">
    <source>
        <dbReference type="Proteomes" id="UP000261166"/>
    </source>
</evidence>
<name>A0A3E3I6J4_9FIRM</name>
<keyword evidence="1" id="KW-1133">Transmembrane helix</keyword>
<evidence type="ECO:0000313" key="4">
    <source>
        <dbReference type="Proteomes" id="UP000260812"/>
    </source>
</evidence>
<accession>A0A3E3I6J4</accession>
<evidence type="ECO:0000313" key="2">
    <source>
        <dbReference type="EMBL" id="RGE56921.1"/>
    </source>
</evidence>
<dbReference type="Proteomes" id="UP000261166">
    <property type="component" value="Unassembled WGS sequence"/>
</dbReference>
<keyword evidence="4" id="KW-1185">Reference proteome</keyword>